<organism evidence="1 2">
    <name type="scientific">Paenibacillus methanolicus</name>
    <dbReference type="NCBI Taxonomy" id="582686"/>
    <lineage>
        <taxon>Bacteria</taxon>
        <taxon>Bacillati</taxon>
        <taxon>Bacillota</taxon>
        <taxon>Bacilli</taxon>
        <taxon>Bacillales</taxon>
        <taxon>Paenibacillaceae</taxon>
        <taxon>Paenibacillus</taxon>
    </lineage>
</organism>
<dbReference type="EMBL" id="VNHS01000002">
    <property type="protein sequence ID" value="TYP77819.1"/>
    <property type="molecule type" value="Genomic_DNA"/>
</dbReference>
<evidence type="ECO:0000313" key="1">
    <source>
        <dbReference type="EMBL" id="TYP77819.1"/>
    </source>
</evidence>
<sequence length="114" mass="13230">MERNPYYVSVSARTIETAPSIAEQLTIFASEEELLELKKLLEQEDKDDQLTHARAVIPYKSAERDPATDRFSEHLEMLYAYIYKIGTPETKAHIESMNILPKLENQNHYLPGYQ</sequence>
<reference evidence="1 2" key="1">
    <citation type="submission" date="2019-07" db="EMBL/GenBank/DDBJ databases">
        <title>Genomic Encyclopedia of Type Strains, Phase III (KMG-III): the genomes of soil and plant-associated and newly described type strains.</title>
        <authorList>
            <person name="Whitman W."/>
        </authorList>
    </citation>
    <scope>NUCLEOTIDE SEQUENCE [LARGE SCALE GENOMIC DNA]</scope>
    <source>
        <strain evidence="1 2">BL24</strain>
    </source>
</reference>
<dbReference type="Proteomes" id="UP000323257">
    <property type="component" value="Unassembled WGS sequence"/>
</dbReference>
<evidence type="ECO:0000313" key="2">
    <source>
        <dbReference type="Proteomes" id="UP000323257"/>
    </source>
</evidence>
<accession>A0A5S5CF85</accession>
<protein>
    <submittedName>
        <fullName evidence="1">Uncharacterized protein</fullName>
    </submittedName>
</protein>
<dbReference type="RefSeq" id="WP_148928307.1">
    <property type="nucleotide sequence ID" value="NZ_VNHS01000002.1"/>
</dbReference>
<proteinExistence type="predicted"/>
<dbReference type="OrthoDB" id="2706506at2"/>
<gene>
    <name evidence="1" type="ORF">BCM02_102385</name>
</gene>
<comment type="caution">
    <text evidence="1">The sequence shown here is derived from an EMBL/GenBank/DDBJ whole genome shotgun (WGS) entry which is preliminary data.</text>
</comment>
<name>A0A5S5CF85_9BACL</name>
<keyword evidence="2" id="KW-1185">Reference proteome</keyword>
<dbReference type="AlphaFoldDB" id="A0A5S5CF85"/>